<accession>A0ABQ1FI31</accession>
<name>A0ABQ1FI31_9BACL</name>
<dbReference type="EMBL" id="BMHE01000082">
    <property type="protein sequence ID" value="GGA15754.1"/>
    <property type="molecule type" value="Genomic_DNA"/>
</dbReference>
<keyword evidence="2" id="KW-1185">Reference proteome</keyword>
<evidence type="ECO:0000313" key="2">
    <source>
        <dbReference type="Proteomes" id="UP000615455"/>
    </source>
</evidence>
<gene>
    <name evidence="1" type="ORF">GCM10008018_70580</name>
</gene>
<protein>
    <recommendedName>
        <fullName evidence="3">Rpn family recombination-promoting nuclease/putative transposase</fullName>
    </recommendedName>
</protein>
<sequence>MKHTEREALSEIILVNPNLDKDSLQDKLSILDVRVKTSSGKYIDIEMQLFNKYDIEKRSLYVWSKLYEAQLSEGQKYKELNKCITINILNYSFLPVARYHSIFQLREIVTHAPLIDDIELHFIELPKLKETAVSLDEGLVKWLLFLKGTEKEKCEVLAMNEPQLRYLGVFKPE</sequence>
<dbReference type="PANTHER" id="PTHR41317:SF1">
    <property type="entry name" value="PD-(D_E)XK NUCLEASE FAMILY TRANSPOSASE"/>
    <property type="match status" value="1"/>
</dbReference>
<proteinExistence type="predicted"/>
<comment type="caution">
    <text evidence="1">The sequence shown here is derived from an EMBL/GenBank/DDBJ whole genome shotgun (WGS) entry which is preliminary data.</text>
</comment>
<dbReference type="InterPro" id="IPR010106">
    <property type="entry name" value="RpnA"/>
</dbReference>
<dbReference type="RefSeq" id="WP_268240218.1">
    <property type="nucleotide sequence ID" value="NZ_BMHE01000082.1"/>
</dbReference>
<organism evidence="1 2">
    <name type="scientific">Paenibacillus marchantiophytorum</name>
    <dbReference type="NCBI Taxonomy" id="1619310"/>
    <lineage>
        <taxon>Bacteria</taxon>
        <taxon>Bacillati</taxon>
        <taxon>Bacillota</taxon>
        <taxon>Bacilli</taxon>
        <taxon>Bacillales</taxon>
        <taxon>Paenibacillaceae</taxon>
        <taxon>Paenibacillus</taxon>
    </lineage>
</organism>
<reference evidence="2" key="1">
    <citation type="journal article" date="2019" name="Int. J. Syst. Evol. Microbiol.">
        <title>The Global Catalogue of Microorganisms (GCM) 10K type strain sequencing project: providing services to taxonomists for standard genome sequencing and annotation.</title>
        <authorList>
            <consortium name="The Broad Institute Genomics Platform"/>
            <consortium name="The Broad Institute Genome Sequencing Center for Infectious Disease"/>
            <person name="Wu L."/>
            <person name="Ma J."/>
        </authorList>
    </citation>
    <scope>NUCLEOTIDE SEQUENCE [LARGE SCALE GENOMIC DNA]</scope>
    <source>
        <strain evidence="2">CGMCC 1.15043</strain>
    </source>
</reference>
<evidence type="ECO:0000313" key="1">
    <source>
        <dbReference type="EMBL" id="GGA15754.1"/>
    </source>
</evidence>
<dbReference type="Pfam" id="PF12784">
    <property type="entry name" value="PDDEXK_2"/>
    <property type="match status" value="1"/>
</dbReference>
<dbReference type="NCBIfam" id="TIGR01784">
    <property type="entry name" value="T_den_put_tspse"/>
    <property type="match status" value="1"/>
</dbReference>
<dbReference type="Proteomes" id="UP000615455">
    <property type="component" value="Unassembled WGS sequence"/>
</dbReference>
<evidence type="ECO:0008006" key="3">
    <source>
        <dbReference type="Google" id="ProtNLM"/>
    </source>
</evidence>
<dbReference type="PANTHER" id="PTHR41317">
    <property type="entry name" value="PD-(D_E)XK NUCLEASE FAMILY TRANSPOSASE"/>
    <property type="match status" value="1"/>
</dbReference>